<dbReference type="FunFam" id="3.30.160.60:FF:002343">
    <property type="entry name" value="Zinc finger protein 33A"/>
    <property type="match status" value="2"/>
</dbReference>
<evidence type="ECO:0000256" key="12">
    <source>
        <dbReference type="PROSITE-ProRule" id="PRU00042"/>
    </source>
</evidence>
<keyword evidence="11" id="KW-0539">Nucleus</keyword>
<feature type="domain" description="C2H2-type" evidence="14">
    <location>
        <begin position="483"/>
        <end position="510"/>
    </location>
</feature>
<reference evidence="15" key="2">
    <citation type="submission" date="2025-09" db="UniProtKB">
        <authorList>
            <consortium name="Ensembl"/>
        </authorList>
    </citation>
    <scope>IDENTIFICATION</scope>
</reference>
<feature type="domain" description="C2H2-type" evidence="14">
    <location>
        <begin position="291"/>
        <end position="318"/>
    </location>
</feature>
<feature type="compositionally biased region" description="Basic and acidic residues" evidence="13">
    <location>
        <begin position="71"/>
        <end position="98"/>
    </location>
</feature>
<evidence type="ECO:0000259" key="14">
    <source>
        <dbReference type="PROSITE" id="PS50157"/>
    </source>
</evidence>
<dbReference type="GO" id="GO:0002682">
    <property type="term" value="P:regulation of immune system process"/>
    <property type="evidence" value="ECO:0007669"/>
    <property type="project" value="TreeGrafter"/>
</dbReference>
<organism evidence="15 16">
    <name type="scientific">Leptobrachium leishanense</name>
    <name type="common">Leishan spiny toad</name>
    <dbReference type="NCBI Taxonomy" id="445787"/>
    <lineage>
        <taxon>Eukaryota</taxon>
        <taxon>Metazoa</taxon>
        <taxon>Chordata</taxon>
        <taxon>Craniata</taxon>
        <taxon>Vertebrata</taxon>
        <taxon>Euteleostomi</taxon>
        <taxon>Amphibia</taxon>
        <taxon>Batrachia</taxon>
        <taxon>Anura</taxon>
        <taxon>Pelobatoidea</taxon>
        <taxon>Megophryidae</taxon>
        <taxon>Leptobrachium</taxon>
    </lineage>
</organism>
<dbReference type="Proteomes" id="UP000694569">
    <property type="component" value="Unplaced"/>
</dbReference>
<keyword evidence="6 12" id="KW-0863">Zinc-finger</keyword>
<keyword evidence="8" id="KW-0805">Transcription regulation</keyword>
<name>A0A8C5Q1S4_9ANUR</name>
<evidence type="ECO:0000313" key="16">
    <source>
        <dbReference type="Proteomes" id="UP000694569"/>
    </source>
</evidence>
<feature type="domain" description="C2H2-type" evidence="14">
    <location>
        <begin position="319"/>
        <end position="346"/>
    </location>
</feature>
<keyword evidence="5" id="KW-0677">Repeat</keyword>
<keyword evidence="9" id="KW-0238">DNA-binding</keyword>
<dbReference type="FunFam" id="3.30.160.60:FF:002090">
    <property type="entry name" value="Zinc finger protein 473"/>
    <property type="match status" value="1"/>
</dbReference>
<dbReference type="GO" id="GO:0001227">
    <property type="term" value="F:DNA-binding transcription repressor activity, RNA polymerase II-specific"/>
    <property type="evidence" value="ECO:0007669"/>
    <property type="project" value="TreeGrafter"/>
</dbReference>
<sequence>MRTGNLSNNGGTCLQTNQAPPGRAGSATSREEESVASDERPVPEKDLYPSTEQSQTGYPPSDITEEPASWEEEHLTDSDVCKPPDRPEYSSGIKEEPASWKGNFTGPDVYQPIAPTEMEYTTVCVKEEPASWEEGNLSDSDVCKPLEHTQTESTPDYADGCFKGNKNPMDIKSSESLIEHQKPDKYAEADRSPGMVINTDLTHKSVKEEASSETGQVLDVESDLVTRETNCSGEELVSSDSTETCTRTSEHLRHQEDTEEQPFPCSECEERFTVSAALDKHQRSHNREDLLKCTECRKCFTQSSDLARHKTIHTAEKPYNCMECGKRFSSNFKLIIHQRTHTGEKPFRCTECGRCFSQGSHLTAHKMIHTGAKPYICNQCGKCFTQASCLARHRRTHTGEKPYKCTDCDKCYTQASHKMIHTGENPYKCPECGKCFTQASDVAKHRKIHTGEKPHKCPECGKCFAQASDLAKHRRIHTGEKPHKCPICGKCFTQASDLSKHNMIHTEKNHIYALNAGNVVPRPQISQSIERFTQEKNRTNAWNVGNKNPTNALYVRKLLLRPQTSQVIFPEFGHFLPPTPQNNSSTPL</sequence>
<comment type="subcellular location">
    <subcellularLocation>
        <location evidence="2">Nucleus</location>
    </subcellularLocation>
</comment>
<dbReference type="InterPro" id="IPR013087">
    <property type="entry name" value="Znf_C2H2_type"/>
</dbReference>
<feature type="domain" description="C2H2-type" evidence="14">
    <location>
        <begin position="455"/>
        <end position="482"/>
    </location>
</feature>
<evidence type="ECO:0000313" key="15">
    <source>
        <dbReference type="Ensembl" id="ENSLLEP00000030932.1"/>
    </source>
</evidence>
<comment type="similarity">
    <text evidence="3">Belongs to the krueppel C2H2-type zinc-finger protein family.</text>
</comment>
<evidence type="ECO:0000256" key="4">
    <source>
        <dbReference type="ARBA" id="ARBA00022723"/>
    </source>
</evidence>
<dbReference type="FunFam" id="3.30.160.60:FF:001468">
    <property type="entry name" value="Zinc finger protein 672"/>
    <property type="match status" value="1"/>
</dbReference>
<dbReference type="FunFam" id="3.30.160.60:FF:002402">
    <property type="entry name" value="Zinc finger protein 347"/>
    <property type="match status" value="1"/>
</dbReference>
<dbReference type="GO" id="GO:0000978">
    <property type="term" value="F:RNA polymerase II cis-regulatory region sequence-specific DNA binding"/>
    <property type="evidence" value="ECO:0007669"/>
    <property type="project" value="TreeGrafter"/>
</dbReference>
<feature type="region of interest" description="Disordered" evidence="13">
    <location>
        <begin position="1"/>
        <end position="105"/>
    </location>
</feature>
<dbReference type="Pfam" id="PF00096">
    <property type="entry name" value="zf-C2H2"/>
    <property type="match status" value="8"/>
</dbReference>
<dbReference type="GeneTree" id="ENSGT01150000286941"/>
<proteinExistence type="inferred from homology"/>
<feature type="domain" description="C2H2-type" evidence="14">
    <location>
        <begin position="347"/>
        <end position="374"/>
    </location>
</feature>
<dbReference type="FunFam" id="3.30.160.60:FF:000100">
    <property type="entry name" value="Zinc finger 45-like"/>
    <property type="match status" value="2"/>
</dbReference>
<feature type="region of interest" description="Disordered" evidence="13">
    <location>
        <begin position="131"/>
        <end position="159"/>
    </location>
</feature>
<dbReference type="SMART" id="SM00355">
    <property type="entry name" value="ZnF_C2H2"/>
    <property type="match status" value="9"/>
</dbReference>
<evidence type="ECO:0000256" key="5">
    <source>
        <dbReference type="ARBA" id="ARBA00022737"/>
    </source>
</evidence>
<comment type="function">
    <text evidence="1">May be involved in transcriptional regulation.</text>
</comment>
<dbReference type="FunFam" id="3.30.160.60:FF:000588">
    <property type="entry name" value="Zinc finger protein 568"/>
    <property type="match status" value="1"/>
</dbReference>
<feature type="domain" description="C2H2-type" evidence="14">
    <location>
        <begin position="375"/>
        <end position="402"/>
    </location>
</feature>
<reference evidence="15" key="1">
    <citation type="submission" date="2025-08" db="UniProtKB">
        <authorList>
            <consortium name="Ensembl"/>
        </authorList>
    </citation>
    <scope>IDENTIFICATION</scope>
</reference>
<evidence type="ECO:0000256" key="3">
    <source>
        <dbReference type="ARBA" id="ARBA00006991"/>
    </source>
</evidence>
<feature type="domain" description="C2H2-type" evidence="14">
    <location>
        <begin position="263"/>
        <end position="290"/>
    </location>
</feature>
<evidence type="ECO:0000256" key="1">
    <source>
        <dbReference type="ARBA" id="ARBA00003767"/>
    </source>
</evidence>
<evidence type="ECO:0000256" key="7">
    <source>
        <dbReference type="ARBA" id="ARBA00022833"/>
    </source>
</evidence>
<dbReference type="PROSITE" id="PS00028">
    <property type="entry name" value="ZINC_FINGER_C2H2_1"/>
    <property type="match status" value="8"/>
</dbReference>
<dbReference type="Gene3D" id="3.30.160.60">
    <property type="entry name" value="Classic Zinc Finger"/>
    <property type="match status" value="9"/>
</dbReference>
<evidence type="ECO:0000256" key="13">
    <source>
        <dbReference type="SAM" id="MobiDB-lite"/>
    </source>
</evidence>
<dbReference type="GO" id="GO:0001817">
    <property type="term" value="P:regulation of cytokine production"/>
    <property type="evidence" value="ECO:0007669"/>
    <property type="project" value="TreeGrafter"/>
</dbReference>
<keyword evidence="7" id="KW-0862">Zinc</keyword>
<keyword evidence="10" id="KW-0804">Transcription</keyword>
<dbReference type="PANTHER" id="PTHR24399">
    <property type="entry name" value="ZINC FINGER AND BTB DOMAIN-CONTAINING"/>
    <property type="match status" value="1"/>
</dbReference>
<dbReference type="PROSITE" id="PS50157">
    <property type="entry name" value="ZINC_FINGER_C2H2_2"/>
    <property type="match status" value="8"/>
</dbReference>
<evidence type="ECO:0000256" key="2">
    <source>
        <dbReference type="ARBA" id="ARBA00004123"/>
    </source>
</evidence>
<accession>A0A8C5Q1S4</accession>
<feature type="domain" description="C2H2-type" evidence="14">
    <location>
        <begin position="427"/>
        <end position="454"/>
    </location>
</feature>
<evidence type="ECO:0000256" key="11">
    <source>
        <dbReference type="ARBA" id="ARBA00023242"/>
    </source>
</evidence>
<dbReference type="InterPro" id="IPR036236">
    <property type="entry name" value="Znf_C2H2_sf"/>
</dbReference>
<keyword evidence="16" id="KW-1185">Reference proteome</keyword>
<evidence type="ECO:0000256" key="8">
    <source>
        <dbReference type="ARBA" id="ARBA00023015"/>
    </source>
</evidence>
<dbReference type="GO" id="GO:0008270">
    <property type="term" value="F:zinc ion binding"/>
    <property type="evidence" value="ECO:0007669"/>
    <property type="project" value="UniProtKB-KW"/>
</dbReference>
<protein>
    <recommendedName>
        <fullName evidence="14">C2H2-type domain-containing protein</fullName>
    </recommendedName>
</protein>
<evidence type="ECO:0000256" key="9">
    <source>
        <dbReference type="ARBA" id="ARBA00023125"/>
    </source>
</evidence>
<dbReference type="FunFam" id="3.30.160.60:FF:001498">
    <property type="entry name" value="Zinc finger protein 404"/>
    <property type="match status" value="1"/>
</dbReference>
<dbReference type="AlphaFoldDB" id="A0A8C5Q1S4"/>
<dbReference type="SUPFAM" id="SSF57667">
    <property type="entry name" value="beta-beta-alpha zinc fingers"/>
    <property type="match status" value="5"/>
</dbReference>
<feature type="compositionally biased region" description="Polar residues" evidence="13">
    <location>
        <begin position="1"/>
        <end position="19"/>
    </location>
</feature>
<evidence type="ECO:0000256" key="6">
    <source>
        <dbReference type="ARBA" id="ARBA00022771"/>
    </source>
</evidence>
<keyword evidence="4" id="KW-0479">Metal-binding</keyword>
<feature type="compositionally biased region" description="Basic and acidic residues" evidence="13">
    <location>
        <begin position="29"/>
        <end position="47"/>
    </location>
</feature>
<evidence type="ECO:0000256" key="10">
    <source>
        <dbReference type="ARBA" id="ARBA00023163"/>
    </source>
</evidence>
<feature type="compositionally biased region" description="Basic and acidic residues" evidence="13">
    <location>
        <begin position="141"/>
        <end position="150"/>
    </location>
</feature>
<dbReference type="Ensembl" id="ENSLLET00000032119.1">
    <property type="protein sequence ID" value="ENSLLEP00000030932.1"/>
    <property type="gene ID" value="ENSLLEG00000019544.1"/>
</dbReference>
<dbReference type="PANTHER" id="PTHR24399:SF76">
    <property type="entry name" value="GASTRULA ZINC FINGER PROTEIN XLCGF46.1 ISOFORM X1"/>
    <property type="match status" value="1"/>
</dbReference>
<dbReference type="GO" id="GO:0005654">
    <property type="term" value="C:nucleoplasm"/>
    <property type="evidence" value="ECO:0007669"/>
    <property type="project" value="TreeGrafter"/>
</dbReference>